<protein>
    <recommendedName>
        <fullName evidence="1">Transcription factor IIIC 90kDa subunit N-terminal domain-containing protein</fullName>
    </recommendedName>
</protein>
<dbReference type="Proteomes" id="UP000790833">
    <property type="component" value="Unassembled WGS sequence"/>
</dbReference>
<dbReference type="InterPro" id="IPR024761">
    <property type="entry name" value="TFIIIC_delta_N"/>
</dbReference>
<proteinExistence type="predicted"/>
<feature type="domain" description="Transcription factor IIIC 90kDa subunit N-terminal" evidence="1">
    <location>
        <begin position="22"/>
        <end position="214"/>
    </location>
</feature>
<evidence type="ECO:0000259" key="1">
    <source>
        <dbReference type="Pfam" id="PF12657"/>
    </source>
</evidence>
<evidence type="ECO:0000313" key="3">
    <source>
        <dbReference type="Proteomes" id="UP000790833"/>
    </source>
</evidence>
<accession>A0A9P7VB96</accession>
<evidence type="ECO:0000313" key="2">
    <source>
        <dbReference type="EMBL" id="KAG7194794.1"/>
    </source>
</evidence>
<comment type="caution">
    <text evidence="2">The sequence shown here is derived from an EMBL/GenBank/DDBJ whole genome shotgun (WGS) entry which is preliminary data.</text>
</comment>
<name>A0A9P7VB96_9ASCO</name>
<gene>
    <name evidence="2" type="ORF">KQ657_004475</name>
</gene>
<keyword evidence="3" id="KW-1185">Reference proteome</keyword>
<organism evidence="2 3">
    <name type="scientific">Scheffersomyces spartinae</name>
    <dbReference type="NCBI Taxonomy" id="45513"/>
    <lineage>
        <taxon>Eukaryota</taxon>
        <taxon>Fungi</taxon>
        <taxon>Dikarya</taxon>
        <taxon>Ascomycota</taxon>
        <taxon>Saccharomycotina</taxon>
        <taxon>Pichiomycetes</taxon>
        <taxon>Debaryomycetaceae</taxon>
        <taxon>Scheffersomyces</taxon>
    </lineage>
</organism>
<sequence length="659" mass="74661">MIKSITIPRINVASLIAAPVQWSDNCQVAINARTGLVVLEPKLPRVSQEVFGSKGTLLLKGLFKVSHQLDFESLKEAVDVYKRGHTAHQMEVDSTSGDNHLKQKFVFVEPLLVQHKWSPVDPVTKRCFLAVLYNTYDLIILKDDFSVHRMIENVKTFAFINYSMLSYISDAKNLVLMSLGDYNEEQDVSYELGGEEELQSEMNGEIVELSWNKDTTSLALTTSLNGVWLVHFSDSLELESGPQRLVKETRFSISKVQWVTFERAEYLIVAQTGRVSIWLLEKQQTVTTSFQNYEAIAGVYFESKNDDIILNVAFDNGLIECFTYTEQLLLPITPDKSNAIVKLVSKSLYKHQLLSKLDTSTGGKEDSVEGQFINVSTNVIFGGLLSVAYKIVPKGVINYTITSKDCMELALVRIRPLEKDIPGTTTIAQLIRFWFDKSADFPKFPNEVEELDGFVEAIGNIKQEMIGVKPEIDLDYLGSTPSQHSGLNKLQLQFNFNYSIITSVQKWLREPVISDIVSKWTTENLEIVTAIRKWLNSHILDMVTMDKLNDEYDQYIVQSISSTLGQPVTISVSNQFFTETFTANCLSPDTIALESGHLWPRCQLTQLPILEMESKTDELEINHYGVYDRITSRSLILRQLLSEIQFCLFTGNRLLLEGK</sequence>
<reference evidence="2" key="1">
    <citation type="submission" date="2021-03" db="EMBL/GenBank/DDBJ databases">
        <authorList>
            <person name="Palmer J.M."/>
        </authorList>
    </citation>
    <scope>NUCLEOTIDE SEQUENCE</scope>
    <source>
        <strain evidence="2">ARV_011</strain>
    </source>
</reference>
<dbReference type="GeneID" id="66117849"/>
<dbReference type="RefSeq" id="XP_043050341.1">
    <property type="nucleotide sequence ID" value="XM_043195144.1"/>
</dbReference>
<dbReference type="OrthoDB" id="6021743at2759"/>
<dbReference type="AlphaFoldDB" id="A0A9P7VB96"/>
<dbReference type="Pfam" id="PF12657">
    <property type="entry name" value="TFIIIC_delta"/>
    <property type="match status" value="1"/>
</dbReference>
<dbReference type="EMBL" id="JAHMUF010000006">
    <property type="protein sequence ID" value="KAG7194794.1"/>
    <property type="molecule type" value="Genomic_DNA"/>
</dbReference>